<organism evidence="1">
    <name type="scientific">Arabidopsis thaliana</name>
    <name type="common">Mouse-ear cress</name>
    <dbReference type="NCBI Taxonomy" id="3702"/>
    <lineage>
        <taxon>Eukaryota</taxon>
        <taxon>Viridiplantae</taxon>
        <taxon>Streptophyta</taxon>
        <taxon>Embryophyta</taxon>
        <taxon>Tracheophyta</taxon>
        <taxon>Spermatophyta</taxon>
        <taxon>Magnoliopsida</taxon>
        <taxon>eudicotyledons</taxon>
        <taxon>Gunneridae</taxon>
        <taxon>Pentapetalae</taxon>
        <taxon>rosids</taxon>
        <taxon>malvids</taxon>
        <taxon>Brassicales</taxon>
        <taxon>Brassicaceae</taxon>
        <taxon>Camelineae</taxon>
        <taxon>Arabidopsis</taxon>
    </lineage>
</organism>
<reference key="1">
    <citation type="journal article" date="2000" name="Nature">
        <title>Sequence and analysis of chromosome 3 of the plant Arabidopsis thaliana.</title>
        <authorList>
            <consortium name="European Union Chromosome 3 Arabidopsis Sequencing Consortium"/>
            <consortium name="Institute for Genomic Research"/>
            <consortium name="Kazusa DNA Research Institute"/>
            <person name="Salanoubat M."/>
            <person name="Lemcke K."/>
            <person name="Rieger M."/>
            <person name="Ansorge W."/>
            <person name="Unseld M."/>
            <person name="Fartmann B."/>
            <person name="Valle G."/>
            <person name="Blocker H."/>
            <person name="Perez-Alonso M."/>
            <person name="Obermaier B."/>
            <person name="Delseny M."/>
            <person name="Boutry M."/>
            <person name="Grivell L.A."/>
            <person name="Mache R."/>
            <person name="Puigdomenech P."/>
            <person name="De Simone V."/>
            <person name="Choisne N."/>
            <person name="Artiguenave F."/>
            <person name="Robert C."/>
            <person name="Brottier P."/>
            <person name="Wincker P."/>
            <person name="Cattolico L."/>
            <person name="Weissenbach J."/>
            <person name="Saurin W."/>
            <person name="Quetier F."/>
            <person name="Schafer M."/>
            <person name="Muller-Auer S."/>
            <person name="Gabel C."/>
            <person name="Fuchs M."/>
            <person name="Benes V."/>
            <person name="Wurmbach E."/>
            <person name="Drzonek H."/>
            <person name="Erfle H."/>
            <person name="Jordan N."/>
            <person name="Bangert S."/>
            <person name="Wiedelmann R."/>
            <person name="Kranz H."/>
            <person name="Voss H."/>
            <person name="Holland R."/>
            <person name="Brandt P."/>
            <person name="Nyakatura G."/>
            <person name="Vezzi A."/>
            <person name="D'Angelo M."/>
            <person name="Pallavicini A."/>
            <person name="Toppo S."/>
            <person name="Simionati B."/>
            <person name="Conrad A."/>
            <person name="Hornischer K."/>
            <person name="Kauer G."/>
            <person name="Lohnert T.H."/>
            <person name="Nordsiek G."/>
            <person name="Reichelt J."/>
            <person name="Scharfe M."/>
            <person name="Schon O."/>
            <person name="Bargues M."/>
            <person name="Terol J."/>
            <person name="Climent J."/>
            <person name="Navarro P."/>
            <person name="Collado C."/>
            <person name="Perez-Perez A."/>
            <person name="Ottenwalder B."/>
            <person name="Duchemin D."/>
            <person name="Cooke R."/>
            <person name="Laudie M."/>
            <person name="Berger-Llauro C."/>
            <person name="Purnelle B."/>
            <person name="Masuy D."/>
            <person name="de Haan M."/>
            <person name="Maarse A.C."/>
            <person name="Alcaraz J.P."/>
            <person name="Cottet A."/>
            <person name="Casacuberta E."/>
            <person name="Monfort A."/>
            <person name="Argiriou A."/>
            <person name="flores M."/>
            <person name="Liguori R."/>
            <person name="Vitale D."/>
            <person name="Mannhaupt G."/>
            <person name="Haase D."/>
            <person name="Schoof H."/>
            <person name="Rudd S."/>
            <person name="Zaccaria P."/>
            <person name="Mewes H.W."/>
            <person name="Mayer K.F."/>
            <person name="Kaul S."/>
            <person name="Town C.D."/>
            <person name="Koo H.L."/>
            <person name="Tallon L.J."/>
            <person name="Jenkins J."/>
            <person name="Rooney T."/>
            <person name="Rizzo M."/>
            <person name="Walts A."/>
            <person name="Utterback T."/>
            <person name="Fujii C.Y."/>
            <person name="Shea T.P."/>
            <person name="Creasy T.H."/>
            <person name="Haas B."/>
            <person name="Maiti R."/>
            <person name="Wu D."/>
            <person name="Peterson J."/>
            <person name="Van Aken S."/>
            <person name="Pai G."/>
            <person name="Militscher J."/>
            <person name="Sellers P."/>
            <person name="Gill J.E."/>
            <person name="Feldblyum T.V."/>
            <person name="Preuss D."/>
            <person name="Lin X."/>
            <person name="Nierman W.C."/>
            <person name="Salzberg S.L."/>
            <person name="White O."/>
            <person name="Venter J.C."/>
            <person name="Fraser C.M."/>
            <person name="Kaneko T."/>
            <person name="Nakamura Y."/>
            <person name="Sato S."/>
            <person name="Kato T."/>
            <person name="Asamizu E."/>
            <person name="Sasamoto S."/>
            <person name="Kimura T."/>
            <person name="Idesawa K."/>
            <person name="Kawashima K."/>
            <person name="Kishida Y."/>
            <person name="Kiyokawa C."/>
            <person name="Kohara M."/>
            <person name="Matsumoto M."/>
            <person name="Matsuno A."/>
            <person name="Muraki A."/>
            <person name="Nakayama S."/>
            <person name="Nakazaki N."/>
            <person name="Shinpo S."/>
            <person name="Takeuchi C."/>
            <person name="Wada T."/>
            <person name="Watanabe A."/>
            <person name="Yamada M."/>
            <person name="Yasuda M."/>
            <person name="Tabata S."/>
        </authorList>
    </citation>
    <scope>NUCLEOTIDE SEQUENCE [LARGE SCALE GENOMIC DNA]</scope>
    <source>
        <strain>cv. Columbia</strain>
    </source>
</reference>
<sequence length="55" mass="6423">MFYNAWNVEISPTRVTDFSLMQRLQIEKSILGLLDDIGVGTIGFRQYDLYPELVR</sequence>
<reference evidence="1" key="2">
    <citation type="submission" date="2000-05" db="EMBL/GenBank/DDBJ databases">
        <title>Structural Analysis of Arabidopsis thaliana Chromosome 3. III.</title>
        <authorList>
            <person name="Nakamura Y."/>
        </authorList>
    </citation>
    <scope>NUCLEOTIDE SEQUENCE</scope>
</reference>
<proteinExistence type="predicted"/>
<evidence type="ECO:0000313" key="1">
    <source>
        <dbReference type="EMBL" id="BAB02657.1"/>
    </source>
</evidence>
<name>Q9LH64_ARATH</name>
<dbReference type="EMBL" id="AP002062">
    <property type="protein sequence ID" value="BAB02657.1"/>
    <property type="molecule type" value="Genomic_DNA"/>
</dbReference>
<dbReference type="AlphaFoldDB" id="Q9LH64"/>
<accession>Q9LH64</accession>
<protein>
    <submittedName>
        <fullName evidence="1">Similarity to retroelement pol polyprotein</fullName>
    </submittedName>
</protein>